<keyword evidence="1" id="KW-1133">Transmembrane helix</keyword>
<dbReference type="RefSeq" id="WP_248050487.1">
    <property type="nucleotide sequence ID" value="NZ_CP118735.1"/>
</dbReference>
<keyword evidence="1" id="KW-0472">Membrane</keyword>
<name>A0AA96VMP1_9STRE</name>
<reference evidence="2" key="1">
    <citation type="submission" date="2023-02" db="EMBL/GenBank/DDBJ databases">
        <title>Streptococcus sp. Genome Sequencing and Assembly.</title>
        <authorList>
            <person name="Shore S.M."/>
            <person name="Nicholson T.L."/>
        </authorList>
    </citation>
    <scope>NUCLEOTIDE SEQUENCE</scope>
    <source>
        <strain evidence="2">29887</strain>
    </source>
</reference>
<protein>
    <submittedName>
        <fullName evidence="2">Uncharacterized protein</fullName>
    </submittedName>
</protein>
<dbReference type="AlphaFoldDB" id="A0AA96VMP1"/>
<feature type="transmembrane region" description="Helical" evidence="1">
    <location>
        <begin position="48"/>
        <end position="67"/>
    </location>
</feature>
<feature type="transmembrane region" description="Helical" evidence="1">
    <location>
        <begin position="19"/>
        <end position="36"/>
    </location>
</feature>
<evidence type="ECO:0000313" key="2">
    <source>
        <dbReference type="EMBL" id="WNY50828.1"/>
    </source>
</evidence>
<proteinExistence type="predicted"/>
<feature type="transmembrane region" description="Helical" evidence="1">
    <location>
        <begin position="79"/>
        <end position="97"/>
    </location>
</feature>
<evidence type="ECO:0000256" key="1">
    <source>
        <dbReference type="SAM" id="Phobius"/>
    </source>
</evidence>
<gene>
    <name evidence="2" type="ORF">PW252_09680</name>
</gene>
<accession>A0AA96VMP1</accession>
<dbReference type="EMBL" id="CP118735">
    <property type="protein sequence ID" value="WNY50828.1"/>
    <property type="molecule type" value="Genomic_DNA"/>
</dbReference>
<organism evidence="2">
    <name type="scientific">Streptococcus iners</name>
    <dbReference type="NCBI Taxonomy" id="3028084"/>
    <lineage>
        <taxon>Bacteria</taxon>
        <taxon>Bacillati</taxon>
        <taxon>Bacillota</taxon>
        <taxon>Bacilli</taxon>
        <taxon>Lactobacillales</taxon>
        <taxon>Streptococcaceae</taxon>
        <taxon>Streptococcus</taxon>
    </lineage>
</organism>
<sequence length="140" mass="15336">MTLSTSVTNQTSGRTARTFITYLATTAFLFIFSRIYESLSYGEVSIFMHYMFCVTLVGGGLLLGLLTIKPNLSRLTFNLWNSGVATITAGFLLRGIINLSGRSTTLDQPYWFVGAGFLILALISLLFTGNKRAQSRASAQ</sequence>
<keyword evidence="1" id="KW-0812">Transmembrane</keyword>
<feature type="transmembrane region" description="Helical" evidence="1">
    <location>
        <begin position="109"/>
        <end position="128"/>
    </location>
</feature>
<dbReference type="KEGG" id="sins:PW252_09680"/>